<reference evidence="1 3" key="2">
    <citation type="submission" date="2018-11" db="EMBL/GenBank/DDBJ databases">
        <authorList>
            <consortium name="Pathogen Informatics"/>
        </authorList>
    </citation>
    <scope>NUCLEOTIDE SEQUENCE [LARGE SCALE GENOMIC DNA]</scope>
</reference>
<protein>
    <submittedName>
        <fullName evidence="1 4">Uncharacterized protein</fullName>
    </submittedName>
</protein>
<evidence type="ECO:0000313" key="4">
    <source>
        <dbReference type="WBParaSite" id="DME_0000493601-mRNA-1"/>
    </source>
</evidence>
<dbReference type="AlphaFoldDB" id="A0A0N4UCE5"/>
<dbReference type="Proteomes" id="UP000038040">
    <property type="component" value="Unplaced"/>
</dbReference>
<evidence type="ECO:0000313" key="2">
    <source>
        <dbReference type="Proteomes" id="UP000038040"/>
    </source>
</evidence>
<dbReference type="EMBL" id="UYYG01000004">
    <property type="protein sequence ID" value="VDN50584.1"/>
    <property type="molecule type" value="Genomic_DNA"/>
</dbReference>
<sequence>MKVQILASNEICVKSYGGRRRTCSKNQEIPGTLEISIQRSIQRSTLPGTAKILHRSLNLSGLGRRLEDGRSCDTLSV</sequence>
<evidence type="ECO:0000313" key="1">
    <source>
        <dbReference type="EMBL" id="VDN50584.1"/>
    </source>
</evidence>
<dbReference type="Proteomes" id="UP000274756">
    <property type="component" value="Unassembled WGS sequence"/>
</dbReference>
<gene>
    <name evidence="1" type="ORF">DME_LOCUS557</name>
</gene>
<proteinExistence type="predicted"/>
<accession>A0A0N4UCE5</accession>
<reference evidence="4" key="1">
    <citation type="submission" date="2017-02" db="UniProtKB">
        <authorList>
            <consortium name="WormBaseParasite"/>
        </authorList>
    </citation>
    <scope>IDENTIFICATION</scope>
</reference>
<evidence type="ECO:0000313" key="3">
    <source>
        <dbReference type="Proteomes" id="UP000274756"/>
    </source>
</evidence>
<dbReference type="WBParaSite" id="DME_0000493601-mRNA-1">
    <property type="protein sequence ID" value="DME_0000493601-mRNA-1"/>
    <property type="gene ID" value="DME_0000493601"/>
</dbReference>
<keyword evidence="3" id="KW-1185">Reference proteome</keyword>
<name>A0A0N4UCE5_DRAME</name>
<organism evidence="2 4">
    <name type="scientific">Dracunculus medinensis</name>
    <name type="common">Guinea worm</name>
    <dbReference type="NCBI Taxonomy" id="318479"/>
    <lineage>
        <taxon>Eukaryota</taxon>
        <taxon>Metazoa</taxon>
        <taxon>Ecdysozoa</taxon>
        <taxon>Nematoda</taxon>
        <taxon>Chromadorea</taxon>
        <taxon>Rhabditida</taxon>
        <taxon>Spirurina</taxon>
        <taxon>Dracunculoidea</taxon>
        <taxon>Dracunculidae</taxon>
        <taxon>Dracunculus</taxon>
    </lineage>
</organism>